<evidence type="ECO:0000256" key="2">
    <source>
        <dbReference type="ARBA" id="ARBA00022857"/>
    </source>
</evidence>
<dbReference type="EMBL" id="JAUIRO010000001">
    <property type="protein sequence ID" value="KAK0733801.1"/>
    <property type="molecule type" value="Genomic_DNA"/>
</dbReference>
<evidence type="ECO:0000313" key="5">
    <source>
        <dbReference type="Proteomes" id="UP001172101"/>
    </source>
</evidence>
<dbReference type="InterPro" id="IPR036291">
    <property type="entry name" value="NAD(P)-bd_dom_sf"/>
</dbReference>
<dbReference type="Gene3D" id="3.40.50.720">
    <property type="entry name" value="NAD(P)-binding Rossmann-like Domain"/>
    <property type="match status" value="1"/>
</dbReference>
<organism evidence="4 5">
    <name type="scientific">Lasiosphaeria miniovina</name>
    <dbReference type="NCBI Taxonomy" id="1954250"/>
    <lineage>
        <taxon>Eukaryota</taxon>
        <taxon>Fungi</taxon>
        <taxon>Dikarya</taxon>
        <taxon>Ascomycota</taxon>
        <taxon>Pezizomycotina</taxon>
        <taxon>Sordariomycetes</taxon>
        <taxon>Sordariomycetidae</taxon>
        <taxon>Sordariales</taxon>
        <taxon>Lasiosphaeriaceae</taxon>
        <taxon>Lasiosphaeria</taxon>
    </lineage>
</organism>
<dbReference type="PANTHER" id="PTHR43477:SF1">
    <property type="entry name" value="DIHYDROANTICAPSIN 7-DEHYDROGENASE"/>
    <property type="match status" value="1"/>
</dbReference>
<evidence type="ECO:0000313" key="4">
    <source>
        <dbReference type="EMBL" id="KAK0733801.1"/>
    </source>
</evidence>
<sequence length="258" mass="26172">MAPSTYRKLQDRHILFIGGSGGIGAAVAEASLEAGAHATITSSSQARVDGVVASLAAAYLGSSVRGAVGDLSNSVTIEDVLESIFQAAKAAQGGRLIDHVVFTAADALTLGPLDTTTPAAIAAAAHMRLVAPVAVAKVAARHLARSHRSSIVITTGSAAERPAKGWSVVAYFASGVASLARALAVDLAPIRVNAVQPGPVDTALWGAHRDAVVAQQEAKVLTGRVAKVEDVAEAYLWLLKDENATGSVAATDGGELLV</sequence>
<dbReference type="RefSeq" id="XP_060302678.1">
    <property type="nucleotide sequence ID" value="XM_060436426.1"/>
</dbReference>
<dbReference type="GeneID" id="85319696"/>
<accession>A0AA40BGH0</accession>
<dbReference type="SUPFAM" id="SSF51735">
    <property type="entry name" value="NAD(P)-binding Rossmann-fold domains"/>
    <property type="match status" value="1"/>
</dbReference>
<dbReference type="CDD" id="cd05233">
    <property type="entry name" value="SDR_c"/>
    <property type="match status" value="1"/>
</dbReference>
<comment type="similarity">
    <text evidence="1">Belongs to the short-chain dehydrogenases/reductases (SDR) family.</text>
</comment>
<proteinExistence type="inferred from homology"/>
<dbReference type="Proteomes" id="UP001172101">
    <property type="component" value="Unassembled WGS sequence"/>
</dbReference>
<evidence type="ECO:0000256" key="1">
    <source>
        <dbReference type="ARBA" id="ARBA00006484"/>
    </source>
</evidence>
<dbReference type="PANTHER" id="PTHR43477">
    <property type="entry name" value="DIHYDROANTICAPSIN 7-DEHYDROGENASE"/>
    <property type="match status" value="1"/>
</dbReference>
<dbReference type="AlphaFoldDB" id="A0AA40BGH0"/>
<comment type="caution">
    <text evidence="4">The sequence shown here is derived from an EMBL/GenBank/DDBJ whole genome shotgun (WGS) entry which is preliminary data.</text>
</comment>
<reference evidence="4" key="1">
    <citation type="submission" date="2023-06" db="EMBL/GenBank/DDBJ databases">
        <title>Genome-scale phylogeny and comparative genomics of the fungal order Sordariales.</title>
        <authorList>
            <consortium name="Lawrence Berkeley National Laboratory"/>
            <person name="Hensen N."/>
            <person name="Bonometti L."/>
            <person name="Westerberg I."/>
            <person name="Brannstrom I.O."/>
            <person name="Guillou S."/>
            <person name="Cros-Aarteil S."/>
            <person name="Calhoun S."/>
            <person name="Haridas S."/>
            <person name="Kuo A."/>
            <person name="Mondo S."/>
            <person name="Pangilinan J."/>
            <person name="Riley R."/>
            <person name="LaButti K."/>
            <person name="Andreopoulos B."/>
            <person name="Lipzen A."/>
            <person name="Chen C."/>
            <person name="Yanf M."/>
            <person name="Daum C."/>
            <person name="Ng V."/>
            <person name="Clum A."/>
            <person name="Steindorff A."/>
            <person name="Ohm R."/>
            <person name="Martin F."/>
            <person name="Silar P."/>
            <person name="Natvig D."/>
            <person name="Lalanne C."/>
            <person name="Gautier V."/>
            <person name="Ament-velasquez S.L."/>
            <person name="Kruys A."/>
            <person name="Hutchinson M.I."/>
            <person name="Powell A.J."/>
            <person name="Barry K."/>
            <person name="Miller A.N."/>
            <person name="Grigoriev I.V."/>
            <person name="Debuchy R."/>
            <person name="Gladieux P."/>
            <person name="Thoren M.H."/>
            <person name="Johannesson H."/>
        </authorList>
    </citation>
    <scope>NUCLEOTIDE SEQUENCE</scope>
    <source>
        <strain evidence="4">SMH2392-1A</strain>
    </source>
</reference>
<dbReference type="InterPro" id="IPR057571">
    <property type="entry name" value="SDR_PhqE-like"/>
</dbReference>
<dbReference type="PRINTS" id="PR00081">
    <property type="entry name" value="GDHRDH"/>
</dbReference>
<dbReference type="Pfam" id="PF23441">
    <property type="entry name" value="SDR"/>
    <property type="match status" value="1"/>
</dbReference>
<keyword evidence="5" id="KW-1185">Reference proteome</keyword>
<dbReference type="InterPro" id="IPR002347">
    <property type="entry name" value="SDR_fam"/>
</dbReference>
<keyword evidence="2" id="KW-0521">NADP</keyword>
<keyword evidence="3" id="KW-0560">Oxidoreductase</keyword>
<name>A0AA40BGH0_9PEZI</name>
<dbReference type="InterPro" id="IPR051122">
    <property type="entry name" value="SDR_DHRS6-like"/>
</dbReference>
<evidence type="ECO:0000256" key="3">
    <source>
        <dbReference type="ARBA" id="ARBA00023002"/>
    </source>
</evidence>
<dbReference type="GO" id="GO:0016491">
    <property type="term" value="F:oxidoreductase activity"/>
    <property type="evidence" value="ECO:0007669"/>
    <property type="project" value="UniProtKB-KW"/>
</dbReference>
<gene>
    <name evidence="4" type="ORF">B0T26DRAFT_632235</name>
</gene>
<protein>
    <submittedName>
        <fullName evidence="4">Uncharacterized protein</fullName>
    </submittedName>
</protein>